<feature type="chain" id="PRO_5035319981" evidence="2">
    <location>
        <begin position="21"/>
        <end position="174"/>
    </location>
</feature>
<dbReference type="InterPro" id="IPR012533">
    <property type="entry name" value="YcnI-copper_dom"/>
</dbReference>
<organism evidence="4 5">
    <name type="scientific">Tianweitania sediminis</name>
    <dbReference type="NCBI Taxonomy" id="1502156"/>
    <lineage>
        <taxon>Bacteria</taxon>
        <taxon>Pseudomonadati</taxon>
        <taxon>Pseudomonadota</taxon>
        <taxon>Alphaproteobacteria</taxon>
        <taxon>Hyphomicrobiales</taxon>
        <taxon>Phyllobacteriaceae</taxon>
        <taxon>Tianweitania</taxon>
    </lineage>
</organism>
<evidence type="ECO:0000313" key="5">
    <source>
        <dbReference type="Proteomes" id="UP000666240"/>
    </source>
</evidence>
<feature type="signal peptide" evidence="2">
    <location>
        <begin position="1"/>
        <end position="20"/>
    </location>
</feature>
<dbReference type="CDD" id="cd08545">
    <property type="entry name" value="YcnI_like"/>
    <property type="match status" value="1"/>
</dbReference>
<reference evidence="4" key="1">
    <citation type="submission" date="2021-03" db="EMBL/GenBank/DDBJ databases">
        <title>Genome sequencing and assembly of Tianweitania sediminis.</title>
        <authorList>
            <person name="Chhetri G."/>
        </authorList>
    </citation>
    <scope>NUCLEOTIDE SEQUENCE</scope>
    <source>
        <strain evidence="4">Z8</strain>
    </source>
</reference>
<feature type="compositionally biased region" description="Basic and acidic residues" evidence="1">
    <location>
        <begin position="152"/>
        <end position="161"/>
    </location>
</feature>
<feature type="region of interest" description="Disordered" evidence="1">
    <location>
        <begin position="150"/>
        <end position="174"/>
    </location>
</feature>
<dbReference type="Proteomes" id="UP000666240">
    <property type="component" value="Unassembled WGS sequence"/>
</dbReference>
<evidence type="ECO:0000259" key="3">
    <source>
        <dbReference type="Pfam" id="PF07987"/>
    </source>
</evidence>
<accession>A0A8J7UK61</accession>
<evidence type="ECO:0000256" key="1">
    <source>
        <dbReference type="SAM" id="MobiDB-lite"/>
    </source>
</evidence>
<proteinExistence type="predicted"/>
<dbReference type="Gene3D" id="2.60.40.2230">
    <property type="entry name" value="Uncharacterised protein YcnI-like PF07987, DUF1775"/>
    <property type="match status" value="1"/>
</dbReference>
<protein>
    <submittedName>
        <fullName evidence="4">DUF1775 domain-containing protein</fullName>
    </submittedName>
</protein>
<feature type="domain" description="YncI copper-binding" evidence="3">
    <location>
        <begin position="21"/>
        <end position="166"/>
    </location>
</feature>
<sequence length="174" mass="18842">MLKLAAAAAMTAALMGQALAHVSIEPAEAPAESTYKGVLKVGHGCEGAATTSIRVQIPEGVIAVKPMPKAGWELSTKVESYSEPVRYYDQSLTEGVREIAWTGGKLPDDWYDEFVFRARLPKAEPGTVIRFPVVQDCEATTVRWIEVPAEGQDSHDLKEPAPEVTITPAAPHHH</sequence>
<evidence type="ECO:0000256" key="2">
    <source>
        <dbReference type="SAM" id="SignalP"/>
    </source>
</evidence>
<dbReference type="InterPro" id="IPR038507">
    <property type="entry name" value="YcnI-like_sf"/>
</dbReference>
<comment type="caution">
    <text evidence="4">The sequence shown here is derived from an EMBL/GenBank/DDBJ whole genome shotgun (WGS) entry which is preliminary data.</text>
</comment>
<gene>
    <name evidence="4" type="ORF">J5Y06_05200</name>
</gene>
<dbReference type="Pfam" id="PF07987">
    <property type="entry name" value="DUF1775"/>
    <property type="match status" value="1"/>
</dbReference>
<dbReference type="EMBL" id="JAGIYY010000001">
    <property type="protein sequence ID" value="MBP0438037.1"/>
    <property type="molecule type" value="Genomic_DNA"/>
</dbReference>
<name>A0A8J7UK61_9HYPH</name>
<dbReference type="AlphaFoldDB" id="A0A8J7UK61"/>
<keyword evidence="5" id="KW-1185">Reference proteome</keyword>
<keyword evidence="2" id="KW-0732">Signal</keyword>
<evidence type="ECO:0000313" key="4">
    <source>
        <dbReference type="EMBL" id="MBP0438037.1"/>
    </source>
</evidence>